<gene>
    <name evidence="2" type="ORF">SAMN03080602_00383</name>
</gene>
<organism evidence="2 3">
    <name type="scientific">Arenibacter troitsensis</name>
    <dbReference type="NCBI Taxonomy" id="188872"/>
    <lineage>
        <taxon>Bacteria</taxon>
        <taxon>Pseudomonadati</taxon>
        <taxon>Bacteroidota</taxon>
        <taxon>Flavobacteriia</taxon>
        <taxon>Flavobacteriales</taxon>
        <taxon>Flavobacteriaceae</taxon>
        <taxon>Arenibacter</taxon>
    </lineage>
</organism>
<accession>A0A1X7I4D0</accession>
<reference evidence="3" key="1">
    <citation type="submission" date="2017-04" db="EMBL/GenBank/DDBJ databases">
        <authorList>
            <person name="Varghese N."/>
            <person name="Submissions S."/>
        </authorList>
    </citation>
    <scope>NUCLEOTIDE SEQUENCE [LARGE SCALE GENOMIC DNA]</scope>
    <source>
        <strain evidence="3">DSM 19835</strain>
    </source>
</reference>
<dbReference type="OrthoDB" id="9774929at2"/>
<dbReference type="RefSeq" id="WP_139827119.1">
    <property type="nucleotide sequence ID" value="NZ_FXAO01000001.1"/>
</dbReference>
<dbReference type="Gene3D" id="2.60.120.200">
    <property type="match status" value="1"/>
</dbReference>
<dbReference type="EMBL" id="FXAO01000001">
    <property type="protein sequence ID" value="SMG08842.1"/>
    <property type="molecule type" value="Genomic_DNA"/>
</dbReference>
<feature type="transmembrane region" description="Helical" evidence="1">
    <location>
        <begin position="7"/>
        <end position="24"/>
    </location>
</feature>
<evidence type="ECO:0000313" key="3">
    <source>
        <dbReference type="Proteomes" id="UP000193420"/>
    </source>
</evidence>
<keyword evidence="3" id="KW-1185">Reference proteome</keyword>
<keyword evidence="1" id="KW-0812">Transmembrane</keyword>
<dbReference type="AlphaFoldDB" id="A0A1X7I4D0"/>
<dbReference type="STRING" id="188872.SAMN03080602_00383"/>
<sequence>MPTLKTGYKTVLLPFIFLFILFGFEEVNENQNDLAISLAANAIAVSNIETPHIDYVGMSVDQYHEDLTETIWYDDFSTNRIYMDSRGAIDTIVNFGAKGGSVNVGFKKGDVFGNGDRKVAFGDFPGNGPVLKQGQFFDEIYWRLYVKHEHGWEGSPAKMSRATSIVSDTWQQAMIAHVWNGGGPVLTLDPARGVYNQSDSIITTKYNDFDNLVWLGNSPTAKFTLTATEESGYWVLVESRVKLNTPGKNDGINQLWIDGRLEVERKNLNLRGTYRKHGINAVFLESYWNKGSLKDQGRWYDNFVVSTVPIGPVVCPRNPTLVKTPYYGPGNLKNWEVELASDVNGTEKVFVSTYLGTSKKIIVSTEKGYFLGALKGKSELASGNIYFARVRQQSSNGLWSAWSRWHQGFRVE</sequence>
<proteinExistence type="predicted"/>
<dbReference type="Proteomes" id="UP000193420">
    <property type="component" value="Unassembled WGS sequence"/>
</dbReference>
<protein>
    <submittedName>
        <fullName evidence="2">Uncharacterized protein</fullName>
    </submittedName>
</protein>
<keyword evidence="1" id="KW-1133">Transmembrane helix</keyword>
<name>A0A1X7I4D0_9FLAO</name>
<evidence type="ECO:0000256" key="1">
    <source>
        <dbReference type="SAM" id="Phobius"/>
    </source>
</evidence>
<keyword evidence="1" id="KW-0472">Membrane</keyword>
<evidence type="ECO:0000313" key="2">
    <source>
        <dbReference type="EMBL" id="SMG08842.1"/>
    </source>
</evidence>